<evidence type="ECO:0000256" key="2">
    <source>
        <dbReference type="ARBA" id="ARBA00022614"/>
    </source>
</evidence>
<evidence type="ECO:0000313" key="11">
    <source>
        <dbReference type="EMBL" id="KAK8530897.1"/>
    </source>
</evidence>
<evidence type="ECO:0000256" key="3">
    <source>
        <dbReference type="ARBA" id="ARBA00022692"/>
    </source>
</evidence>
<gene>
    <name evidence="11" type="ORF">V6N12_013396</name>
</gene>
<keyword evidence="4" id="KW-0677">Repeat</keyword>
<dbReference type="InterPro" id="IPR001611">
    <property type="entry name" value="Leu-rich_rpt"/>
</dbReference>
<dbReference type="PROSITE" id="PS00107">
    <property type="entry name" value="PROTEIN_KINASE_ATP"/>
    <property type="match status" value="1"/>
</dbReference>
<keyword evidence="3 9" id="KW-0812">Transmembrane</keyword>
<evidence type="ECO:0000313" key="12">
    <source>
        <dbReference type="Proteomes" id="UP001472677"/>
    </source>
</evidence>
<keyword evidence="6 9" id="KW-0472">Membrane</keyword>
<keyword evidence="7" id="KW-0547">Nucleotide-binding</keyword>
<dbReference type="SUPFAM" id="SSF56112">
    <property type="entry name" value="Protein kinase-like (PK-like)"/>
    <property type="match status" value="1"/>
</dbReference>
<organism evidence="11 12">
    <name type="scientific">Hibiscus sabdariffa</name>
    <name type="common">roselle</name>
    <dbReference type="NCBI Taxonomy" id="183260"/>
    <lineage>
        <taxon>Eukaryota</taxon>
        <taxon>Viridiplantae</taxon>
        <taxon>Streptophyta</taxon>
        <taxon>Embryophyta</taxon>
        <taxon>Tracheophyta</taxon>
        <taxon>Spermatophyta</taxon>
        <taxon>Magnoliopsida</taxon>
        <taxon>eudicotyledons</taxon>
        <taxon>Gunneridae</taxon>
        <taxon>Pentapetalae</taxon>
        <taxon>rosids</taxon>
        <taxon>malvids</taxon>
        <taxon>Malvales</taxon>
        <taxon>Malvaceae</taxon>
        <taxon>Malvoideae</taxon>
        <taxon>Hibiscus</taxon>
    </lineage>
</organism>
<name>A0ABR2D6D6_9ROSI</name>
<evidence type="ECO:0000256" key="9">
    <source>
        <dbReference type="SAM" id="Phobius"/>
    </source>
</evidence>
<evidence type="ECO:0000256" key="5">
    <source>
        <dbReference type="ARBA" id="ARBA00022989"/>
    </source>
</evidence>
<reference evidence="11 12" key="1">
    <citation type="journal article" date="2024" name="G3 (Bethesda)">
        <title>Genome assembly of Hibiscus sabdariffa L. provides insights into metabolisms of medicinal natural products.</title>
        <authorList>
            <person name="Kim T."/>
        </authorList>
    </citation>
    <scope>NUCLEOTIDE SEQUENCE [LARGE SCALE GENOMIC DNA]</scope>
    <source>
        <strain evidence="11">TK-2024</strain>
        <tissue evidence="11">Old leaves</tissue>
    </source>
</reference>
<comment type="caution">
    <text evidence="11">The sequence shown here is derived from an EMBL/GenBank/DDBJ whole genome shotgun (WGS) entry which is preliminary data.</text>
</comment>
<dbReference type="InterPro" id="IPR013210">
    <property type="entry name" value="LRR_N_plant-typ"/>
</dbReference>
<dbReference type="Proteomes" id="UP001472677">
    <property type="component" value="Unassembled WGS sequence"/>
</dbReference>
<dbReference type="PROSITE" id="PS50011">
    <property type="entry name" value="PROTEIN_KINASE_DOM"/>
    <property type="match status" value="1"/>
</dbReference>
<dbReference type="Pfam" id="PF00069">
    <property type="entry name" value="Pkinase"/>
    <property type="match status" value="1"/>
</dbReference>
<keyword evidence="5 9" id="KW-1133">Transmembrane helix</keyword>
<evidence type="ECO:0000256" key="7">
    <source>
        <dbReference type="PROSITE-ProRule" id="PRU10141"/>
    </source>
</evidence>
<comment type="subcellular location">
    <subcellularLocation>
        <location evidence="1">Membrane</location>
    </subcellularLocation>
</comment>
<dbReference type="Pfam" id="PF08263">
    <property type="entry name" value="LRRNT_2"/>
    <property type="match status" value="1"/>
</dbReference>
<proteinExistence type="predicted"/>
<evidence type="ECO:0000256" key="4">
    <source>
        <dbReference type="ARBA" id="ARBA00022737"/>
    </source>
</evidence>
<evidence type="ECO:0000256" key="1">
    <source>
        <dbReference type="ARBA" id="ARBA00004370"/>
    </source>
</evidence>
<dbReference type="Gene3D" id="3.30.200.20">
    <property type="entry name" value="Phosphorylase Kinase, domain 1"/>
    <property type="match status" value="1"/>
</dbReference>
<protein>
    <recommendedName>
        <fullName evidence="10">Protein kinase domain-containing protein</fullName>
    </recommendedName>
</protein>
<dbReference type="EMBL" id="JBBPBM010000035">
    <property type="protein sequence ID" value="KAK8530897.1"/>
    <property type="molecule type" value="Genomic_DNA"/>
</dbReference>
<keyword evidence="7" id="KW-0067">ATP-binding</keyword>
<feature type="binding site" evidence="7">
    <location>
        <position position="469"/>
    </location>
    <ligand>
        <name>ATP</name>
        <dbReference type="ChEBI" id="CHEBI:30616"/>
    </ligand>
</feature>
<evidence type="ECO:0000256" key="8">
    <source>
        <dbReference type="SAM" id="MobiDB-lite"/>
    </source>
</evidence>
<dbReference type="InterPro" id="IPR032675">
    <property type="entry name" value="LRR_dom_sf"/>
</dbReference>
<keyword evidence="2" id="KW-0433">Leucine-rich repeat</keyword>
<evidence type="ECO:0000256" key="6">
    <source>
        <dbReference type="ARBA" id="ARBA00023136"/>
    </source>
</evidence>
<dbReference type="Gene3D" id="1.10.510.10">
    <property type="entry name" value="Transferase(Phosphotransferase) domain 1"/>
    <property type="match status" value="1"/>
</dbReference>
<dbReference type="InterPro" id="IPR046959">
    <property type="entry name" value="PRK1-6/SRF4-like"/>
</dbReference>
<dbReference type="Pfam" id="PF00560">
    <property type="entry name" value="LRR_1"/>
    <property type="match status" value="2"/>
</dbReference>
<accession>A0ABR2D6D6</accession>
<dbReference type="InterPro" id="IPR011009">
    <property type="entry name" value="Kinase-like_dom_sf"/>
</dbReference>
<dbReference type="Gene3D" id="3.80.10.10">
    <property type="entry name" value="Ribonuclease Inhibitor"/>
    <property type="match status" value="2"/>
</dbReference>
<dbReference type="PANTHER" id="PTHR48007:SF79">
    <property type="entry name" value="(WILD MALAYSIAN BANANA) HYPOTHETICAL PROTEIN"/>
    <property type="match status" value="1"/>
</dbReference>
<feature type="transmembrane region" description="Helical" evidence="9">
    <location>
        <begin position="51"/>
        <end position="70"/>
    </location>
</feature>
<evidence type="ECO:0000259" key="10">
    <source>
        <dbReference type="PROSITE" id="PS50011"/>
    </source>
</evidence>
<sequence length="707" mass="78144">MQRKEDPSFGWNSRFLNATSVVWLIPQSSFTLASVTIIVNSAIWIPNVGSATVPVLFFVLFCLFYHQYVVKYTPFFSFLLKQAEPDFPCAHLPFASSSTMNRVSIRILPVLFFFLFHVSSSEDEQVKASLVAFMDKLAAGNVERNQSWGWNMSSDPCKDKWIGVSCDLQLKSIRKIVLDELNLTGVLDIGSACGASSLSVFSLNQNNVVGSISEEMGNCKHLTHLYLGANQISGHLPESLKQLSNLKRFDISDNNLSGEVPDISGISGLITFLAQNNQLSGEVPNLDFSNLLQFNISNNNFSGPIPDVKGRFSADSFSGNPGLCGELVSKACPPTTKKSEESSAKHFFIYSGYAVLGIIVVLFVAFKLFSKKMPKQDIIAVEADTSRRSNKTSSTSSKSKINENKSEYSLSSVENGAALSSLVVLTSPTAQGLRFEDLLRAPAELLGRGKHGSLYKVLLDNGVATLAVKRIREWSITSEEFKRRMERLDQARHPNVLPAVAFYSSKQEKLLVYEYQSNGSLFRLLHGSETGQTLDWESRLNVAASVAEALAFMHEELGYDGIAHGNLKSTNILFNQDMDPCISEYGLMEFQHQSLHPQSNNDAYGSFKADISSFGVILLELLTGKPVQANGIDLAQWVHSVVTEEWTVEVFDKAMILQGASEERLLNLLQIALKCINPNPYERPSMNQVALMINTLKDEEDRSGSDP</sequence>
<dbReference type="InterPro" id="IPR000719">
    <property type="entry name" value="Prot_kinase_dom"/>
</dbReference>
<feature type="domain" description="Protein kinase" evidence="10">
    <location>
        <begin position="440"/>
        <end position="707"/>
    </location>
</feature>
<feature type="region of interest" description="Disordered" evidence="8">
    <location>
        <begin position="384"/>
        <end position="405"/>
    </location>
</feature>
<dbReference type="InterPro" id="IPR017441">
    <property type="entry name" value="Protein_kinase_ATP_BS"/>
</dbReference>
<keyword evidence="12" id="KW-1185">Reference proteome</keyword>
<feature type="transmembrane region" description="Helical" evidence="9">
    <location>
        <begin position="21"/>
        <end position="45"/>
    </location>
</feature>
<dbReference type="PANTHER" id="PTHR48007">
    <property type="entry name" value="LEUCINE-RICH REPEAT RECEPTOR-LIKE PROTEIN KINASE PXC1"/>
    <property type="match status" value="1"/>
</dbReference>
<feature type="transmembrane region" description="Helical" evidence="9">
    <location>
        <begin position="347"/>
        <end position="369"/>
    </location>
</feature>
<dbReference type="SUPFAM" id="SSF52058">
    <property type="entry name" value="L domain-like"/>
    <property type="match status" value="1"/>
</dbReference>